<reference evidence="14 15" key="2">
    <citation type="submission" date="2015-10" db="EMBL/GenBank/DDBJ databases">
        <title>Comparative genomics and high-throughput reverse genetic screens identify a new phytobacterial MAMP and an Arabidopsis receptor required for immune elicitation.</title>
        <authorList>
            <person name="Mott G.A."/>
            <person name="Thakur S."/>
            <person name="Wang P.W."/>
            <person name="Desveaux D."/>
            <person name="Guttman D.S."/>
        </authorList>
    </citation>
    <scope>NUCLEOTIDE SEQUENCE [LARGE SCALE GENOMIC DNA]</scope>
    <source>
        <strain evidence="14 15">0788_9</strain>
    </source>
</reference>
<dbReference type="SMART" id="SM00448">
    <property type="entry name" value="REC"/>
    <property type="match status" value="1"/>
</dbReference>
<feature type="domain" description="EAL" evidence="12">
    <location>
        <begin position="447"/>
        <end position="701"/>
    </location>
</feature>
<dbReference type="Pfam" id="PF00989">
    <property type="entry name" value="PAS"/>
    <property type="match status" value="1"/>
</dbReference>
<dbReference type="Gene3D" id="3.40.50.2300">
    <property type="match status" value="1"/>
</dbReference>
<evidence type="ECO:0000259" key="10">
    <source>
        <dbReference type="PROSITE" id="PS50112"/>
    </source>
</evidence>
<dbReference type="InterPro" id="IPR001633">
    <property type="entry name" value="EAL_dom"/>
</dbReference>
<feature type="domain" description="PAC" evidence="11">
    <location>
        <begin position="223"/>
        <end position="273"/>
    </location>
</feature>
<keyword evidence="6" id="KW-0238">DNA-binding</keyword>
<dbReference type="CDD" id="cd17538">
    <property type="entry name" value="REC_D1_PleD-like"/>
    <property type="match status" value="1"/>
</dbReference>
<dbReference type="InterPro" id="IPR035965">
    <property type="entry name" value="PAS-like_dom_sf"/>
</dbReference>
<reference evidence="14 15" key="1">
    <citation type="submission" date="2015-07" db="EMBL/GenBank/DDBJ databases">
        <authorList>
            <person name="Noorani M."/>
        </authorList>
    </citation>
    <scope>NUCLEOTIDE SEQUENCE [LARGE SCALE GENOMIC DNA]</scope>
    <source>
        <strain evidence="14 15">0788_9</strain>
    </source>
</reference>
<dbReference type="PROSITE" id="PS50883">
    <property type="entry name" value="EAL"/>
    <property type="match status" value="1"/>
</dbReference>
<keyword evidence="4" id="KW-0902">Two-component regulatory system</keyword>
<dbReference type="SMART" id="SM00267">
    <property type="entry name" value="GGDEF"/>
    <property type="match status" value="1"/>
</dbReference>
<evidence type="ECO:0000256" key="3">
    <source>
        <dbReference type="ARBA" id="ARBA00022636"/>
    </source>
</evidence>
<dbReference type="InterPro" id="IPR052155">
    <property type="entry name" value="Biofilm_reg_signaling"/>
</dbReference>
<dbReference type="Pfam" id="PF00990">
    <property type="entry name" value="GGDEF"/>
    <property type="match status" value="1"/>
</dbReference>
<dbReference type="GO" id="GO:0003677">
    <property type="term" value="F:DNA binding"/>
    <property type="evidence" value="ECO:0007669"/>
    <property type="project" value="UniProtKB-KW"/>
</dbReference>
<evidence type="ECO:0000256" key="7">
    <source>
        <dbReference type="ARBA" id="ARBA00023163"/>
    </source>
</evidence>
<dbReference type="CDD" id="cd01949">
    <property type="entry name" value="GGDEF"/>
    <property type="match status" value="1"/>
</dbReference>
<evidence type="ECO:0000313" key="14">
    <source>
        <dbReference type="EMBL" id="KPC25740.1"/>
    </source>
</evidence>
<dbReference type="PROSITE" id="PS50113">
    <property type="entry name" value="PAC"/>
    <property type="match status" value="1"/>
</dbReference>
<feature type="domain" description="PAS" evidence="10">
    <location>
        <begin position="149"/>
        <end position="192"/>
    </location>
</feature>
<protein>
    <recommendedName>
        <fullName evidence="1">cyclic-guanylate-specific phosphodiesterase</fullName>
        <ecNumber evidence="1">3.1.4.52</ecNumber>
    </recommendedName>
</protein>
<dbReference type="GO" id="GO:0000160">
    <property type="term" value="P:phosphorelay signal transduction system"/>
    <property type="evidence" value="ECO:0007669"/>
    <property type="project" value="UniProtKB-KW"/>
</dbReference>
<comment type="caution">
    <text evidence="14">The sequence shown here is derived from an EMBL/GenBank/DDBJ whole genome shotgun (WGS) entry which is preliminary data.</text>
</comment>
<gene>
    <name evidence="14" type="ORF">ABJ99_3138</name>
</gene>
<keyword evidence="3" id="KW-0973">c-di-GMP</keyword>
<evidence type="ECO:0000256" key="4">
    <source>
        <dbReference type="ARBA" id="ARBA00023012"/>
    </source>
</evidence>
<evidence type="ECO:0000256" key="2">
    <source>
        <dbReference type="ARBA" id="ARBA00022553"/>
    </source>
</evidence>
<evidence type="ECO:0000256" key="8">
    <source>
        <dbReference type="PROSITE-ProRule" id="PRU00169"/>
    </source>
</evidence>
<dbReference type="EMBL" id="LGLN01000077">
    <property type="protein sequence ID" value="KPC25740.1"/>
    <property type="molecule type" value="Genomic_DNA"/>
</dbReference>
<feature type="domain" description="Response regulatory" evidence="9">
    <location>
        <begin position="7"/>
        <end position="123"/>
    </location>
</feature>
<dbReference type="GO" id="GO:0071111">
    <property type="term" value="F:cyclic-guanylate-specific phosphodiesterase activity"/>
    <property type="evidence" value="ECO:0007669"/>
    <property type="project" value="UniProtKB-EC"/>
</dbReference>
<dbReference type="SUPFAM" id="SSF141868">
    <property type="entry name" value="EAL domain-like"/>
    <property type="match status" value="1"/>
</dbReference>
<dbReference type="CDD" id="cd00130">
    <property type="entry name" value="PAS"/>
    <property type="match status" value="1"/>
</dbReference>
<dbReference type="Gene3D" id="3.30.450.20">
    <property type="entry name" value="PAS domain"/>
    <property type="match status" value="1"/>
</dbReference>
<accession>A0A0N0GDH8</accession>
<dbReference type="InterPro" id="IPR000014">
    <property type="entry name" value="PAS"/>
</dbReference>
<evidence type="ECO:0000259" key="12">
    <source>
        <dbReference type="PROSITE" id="PS50883"/>
    </source>
</evidence>
<dbReference type="PANTHER" id="PTHR44757:SF2">
    <property type="entry name" value="BIOFILM ARCHITECTURE MAINTENANCE PROTEIN MBAA"/>
    <property type="match status" value="1"/>
</dbReference>
<dbReference type="RefSeq" id="WP_054087432.1">
    <property type="nucleotide sequence ID" value="NZ_LGLN01000077.1"/>
</dbReference>
<dbReference type="PROSITE" id="PS50887">
    <property type="entry name" value="GGDEF"/>
    <property type="match status" value="1"/>
</dbReference>
<dbReference type="InterPro" id="IPR043128">
    <property type="entry name" value="Rev_trsase/Diguanyl_cyclase"/>
</dbReference>
<evidence type="ECO:0000259" key="11">
    <source>
        <dbReference type="PROSITE" id="PS50113"/>
    </source>
</evidence>
<feature type="domain" description="GGDEF" evidence="13">
    <location>
        <begin position="305"/>
        <end position="438"/>
    </location>
</feature>
<dbReference type="Pfam" id="PF00563">
    <property type="entry name" value="EAL"/>
    <property type="match status" value="1"/>
</dbReference>
<keyword evidence="5" id="KW-0805">Transcription regulation</keyword>
<sequence length="705" mass="78764">MTKSAATILIVDDDVHVRDLLEVLLQNQNYQTLTAESGEVALEMVELHAPDLILLDIMMPGMDGYEVASQLKANKSTANIPIIMLSALDQQSARLSGLEAGAEEYLNKPVDSSELWLRVRNLLRLKSFGDYLKSHSMILEEQLQQRTIDLERFRTVMDASEDAIFLINRNTMSLIEFNRRACQLLGYTAEELSHKTPAELGETSMENLEVVYDQIIAGKGPSEPLETQIRDKSGNDVEVEIHRQAYRTGEDWVIVGIVRDITRRKESDQRLLTMAHYDTLTGLPNRDLFFTSLQMGLTQAAISRWKLAALTVNLDGFKNINETWGHVLGDQVLLEVSHRLSECLNASDTLGRVDGDEFALILMIRDGQADTRKTLERIRKALRVPFHVEGQSIVMTASIGIALYPEDGEDARELIRHAYTAMNNAKKFGIDSYRFYTAQMNADVSARLELETALRDAVEKRAFEIVYQPKLNLDDNRICGLEALLRWPRPGQPGVSPAVFVPVLESLGLIGEVGNWVVDSVCAQIARWQRSGLGLFQVAVNVSGQQISNSSLVADIRQALTKHRVEPRWLEVELTESSLMENTSHTIATLETLKSAGVSISIDDFGTGYSSLAYLRRFPIHKLKIDIAFVREVTSNPQDAAIARAIIELAHSLGLKVIAEGVETPEQLAFLRESHCDQIQGYLISKPLPLAELESFLRASEKQVG</sequence>
<dbReference type="Gene3D" id="3.30.70.270">
    <property type="match status" value="1"/>
</dbReference>
<dbReference type="PATRIC" id="fig|81035.3.peg.3346"/>
<dbReference type="InterPro" id="IPR000160">
    <property type="entry name" value="GGDEF_dom"/>
</dbReference>
<dbReference type="NCBIfam" id="TIGR00229">
    <property type="entry name" value="sensory_box"/>
    <property type="match status" value="1"/>
</dbReference>
<dbReference type="CDD" id="cd01948">
    <property type="entry name" value="EAL"/>
    <property type="match status" value="1"/>
</dbReference>
<dbReference type="GO" id="GO:0006355">
    <property type="term" value="P:regulation of DNA-templated transcription"/>
    <property type="evidence" value="ECO:0007669"/>
    <property type="project" value="InterPro"/>
</dbReference>
<feature type="modified residue" description="4-aspartylphosphate" evidence="8">
    <location>
        <position position="56"/>
    </location>
</feature>
<dbReference type="Proteomes" id="UP000037891">
    <property type="component" value="Unassembled WGS sequence"/>
</dbReference>
<dbReference type="FunFam" id="3.20.20.450:FF:000001">
    <property type="entry name" value="Cyclic di-GMP phosphodiesterase yahA"/>
    <property type="match status" value="1"/>
</dbReference>
<keyword evidence="7" id="KW-0804">Transcription</keyword>
<dbReference type="SUPFAM" id="SSF55073">
    <property type="entry name" value="Nucleotide cyclase"/>
    <property type="match status" value="1"/>
</dbReference>
<evidence type="ECO:0000256" key="1">
    <source>
        <dbReference type="ARBA" id="ARBA00012282"/>
    </source>
</evidence>
<evidence type="ECO:0000313" key="15">
    <source>
        <dbReference type="Proteomes" id="UP000037891"/>
    </source>
</evidence>
<dbReference type="SUPFAM" id="SSF55785">
    <property type="entry name" value="PYP-like sensor domain (PAS domain)"/>
    <property type="match status" value="1"/>
</dbReference>
<dbReference type="FunFam" id="3.40.50.2300:FF:000001">
    <property type="entry name" value="DNA-binding response regulator PhoB"/>
    <property type="match status" value="1"/>
</dbReference>
<dbReference type="InterPro" id="IPR001789">
    <property type="entry name" value="Sig_transdc_resp-reg_receiver"/>
</dbReference>
<dbReference type="PANTHER" id="PTHR44757">
    <property type="entry name" value="DIGUANYLATE CYCLASE DGCP"/>
    <property type="match status" value="1"/>
</dbReference>
<organism evidence="14 15">
    <name type="scientific">Pseudomonas syringae pv. cilantro</name>
    <dbReference type="NCBI Taxonomy" id="81035"/>
    <lineage>
        <taxon>Bacteria</taxon>
        <taxon>Pseudomonadati</taxon>
        <taxon>Pseudomonadota</taxon>
        <taxon>Gammaproteobacteria</taxon>
        <taxon>Pseudomonadales</taxon>
        <taxon>Pseudomonadaceae</taxon>
        <taxon>Pseudomonas</taxon>
        <taxon>Pseudomonas syringae</taxon>
    </lineage>
</organism>
<dbReference type="InterPro" id="IPR000700">
    <property type="entry name" value="PAS-assoc_C"/>
</dbReference>
<dbReference type="NCBIfam" id="TIGR00254">
    <property type="entry name" value="GGDEF"/>
    <property type="match status" value="1"/>
</dbReference>
<dbReference type="PROSITE" id="PS50112">
    <property type="entry name" value="PAS"/>
    <property type="match status" value="1"/>
</dbReference>
<evidence type="ECO:0000259" key="13">
    <source>
        <dbReference type="PROSITE" id="PS50887"/>
    </source>
</evidence>
<dbReference type="SMART" id="SM00091">
    <property type="entry name" value="PAS"/>
    <property type="match status" value="1"/>
</dbReference>
<dbReference type="InterPro" id="IPR011006">
    <property type="entry name" value="CheY-like_superfamily"/>
</dbReference>
<evidence type="ECO:0000256" key="5">
    <source>
        <dbReference type="ARBA" id="ARBA00023015"/>
    </source>
</evidence>
<evidence type="ECO:0000259" key="9">
    <source>
        <dbReference type="PROSITE" id="PS50110"/>
    </source>
</evidence>
<dbReference type="InterPro" id="IPR013767">
    <property type="entry name" value="PAS_fold"/>
</dbReference>
<dbReference type="SUPFAM" id="SSF52172">
    <property type="entry name" value="CheY-like"/>
    <property type="match status" value="1"/>
</dbReference>
<dbReference type="Pfam" id="PF00072">
    <property type="entry name" value="Response_reg"/>
    <property type="match status" value="1"/>
</dbReference>
<dbReference type="InterPro" id="IPR035919">
    <property type="entry name" value="EAL_sf"/>
</dbReference>
<dbReference type="SMART" id="SM00052">
    <property type="entry name" value="EAL"/>
    <property type="match status" value="1"/>
</dbReference>
<keyword evidence="2 8" id="KW-0597">Phosphoprotein</keyword>
<dbReference type="PROSITE" id="PS50110">
    <property type="entry name" value="RESPONSE_REGULATORY"/>
    <property type="match status" value="1"/>
</dbReference>
<dbReference type="AlphaFoldDB" id="A0A0N0GDH8"/>
<proteinExistence type="predicted"/>
<dbReference type="Gene3D" id="3.20.20.450">
    <property type="entry name" value="EAL domain"/>
    <property type="match status" value="1"/>
</dbReference>
<dbReference type="EC" id="3.1.4.52" evidence="1"/>
<dbReference type="InterPro" id="IPR029787">
    <property type="entry name" value="Nucleotide_cyclase"/>
</dbReference>
<evidence type="ECO:0000256" key="6">
    <source>
        <dbReference type="ARBA" id="ARBA00023125"/>
    </source>
</evidence>
<name>A0A0N0GDH8_PSESX</name>